<evidence type="ECO:0000313" key="2">
    <source>
        <dbReference type="EMBL" id="CAK9095799.1"/>
    </source>
</evidence>
<proteinExistence type="predicted"/>
<protein>
    <submittedName>
        <fullName evidence="2">Uncharacterized protein</fullName>
    </submittedName>
</protein>
<organism evidence="2 3">
    <name type="scientific">Durusdinium trenchii</name>
    <dbReference type="NCBI Taxonomy" id="1381693"/>
    <lineage>
        <taxon>Eukaryota</taxon>
        <taxon>Sar</taxon>
        <taxon>Alveolata</taxon>
        <taxon>Dinophyceae</taxon>
        <taxon>Suessiales</taxon>
        <taxon>Symbiodiniaceae</taxon>
        <taxon>Durusdinium</taxon>
    </lineage>
</organism>
<gene>
    <name evidence="2" type="ORF">CCMP2556_LOCUS45598</name>
</gene>
<dbReference type="Proteomes" id="UP001642484">
    <property type="component" value="Unassembled WGS sequence"/>
</dbReference>
<evidence type="ECO:0000313" key="3">
    <source>
        <dbReference type="Proteomes" id="UP001642484"/>
    </source>
</evidence>
<feature type="chain" id="PRO_5046453856" evidence="1">
    <location>
        <begin position="19"/>
        <end position="345"/>
    </location>
</feature>
<keyword evidence="3" id="KW-1185">Reference proteome</keyword>
<comment type="caution">
    <text evidence="2">The sequence shown here is derived from an EMBL/GenBank/DDBJ whole genome shotgun (WGS) entry which is preliminary data.</text>
</comment>
<keyword evidence="1" id="KW-0732">Signal</keyword>
<reference evidence="2 3" key="1">
    <citation type="submission" date="2024-02" db="EMBL/GenBank/DDBJ databases">
        <authorList>
            <person name="Chen Y."/>
            <person name="Shah S."/>
            <person name="Dougan E. K."/>
            <person name="Thang M."/>
            <person name="Chan C."/>
        </authorList>
    </citation>
    <scope>NUCLEOTIDE SEQUENCE [LARGE SCALE GENOMIC DNA]</scope>
</reference>
<feature type="signal peptide" evidence="1">
    <location>
        <begin position="1"/>
        <end position="18"/>
    </location>
</feature>
<evidence type="ECO:0000256" key="1">
    <source>
        <dbReference type="SAM" id="SignalP"/>
    </source>
</evidence>
<name>A0ABP0R6E6_9DINO</name>
<sequence>MAALCLLALFVGAAATSANDDCPESSFDVRMLQLETSVSGTNTHLKKGQARNLTNCGHLIQETCDPDANAFCSNNCKVHTHGQDCYRPVPDVMAEHPGEDGYCYFNQTGFWVSPLPVPPNFETSSIQGILGLRGADYHGKDQGPLITFHFEGQVLTTYMDLPHYSYDDLYGYSLGYLQNQGLDAVMMKNSSFWIERSKQKCLEIQETYHFQNESGPKHVNQATRNSKIARLGLGFIFINHLGREIFRRHAAMPLDFRTRSTSLLSPPALRKSWSWPIGWMTTSCLPQRCCAAPISRQNFRRRRSGRRPTGRACRIVNPSPQKTLQNIITSSAFWDTPTLLRMVHI</sequence>
<dbReference type="EMBL" id="CAXAMN010025528">
    <property type="protein sequence ID" value="CAK9095799.1"/>
    <property type="molecule type" value="Genomic_DNA"/>
</dbReference>
<accession>A0ABP0R6E6</accession>